<feature type="compositionally biased region" description="Low complexity" evidence="10">
    <location>
        <begin position="4345"/>
        <end position="4356"/>
    </location>
</feature>
<comment type="subunit">
    <text evidence="8">Homomultimer; disulfide-linked. The N- and C-terminus mediate their assembly into higher order structures to form filaments. The CTCK domains of two polypeptides associate in the endoplasmic reticulum to generate intermolecularly disulfide-bonded dimers. These dimers progress to the Golgi apparatus, which is a more acidic environment than the endoplasmic reticulum. Under acidic conditions, the N-termini form non-covalent intermolecular interactions that juxtapose assemblies from different CTCK-linked dimers to produce long, disulfide-linked polymers that remain highly compact until secretion.</text>
</comment>
<feature type="compositionally biased region" description="Low complexity" evidence="10">
    <location>
        <begin position="1829"/>
        <end position="1862"/>
    </location>
</feature>
<dbReference type="PROSITE" id="PS01208">
    <property type="entry name" value="VWFC_1"/>
    <property type="match status" value="1"/>
</dbReference>
<evidence type="ECO:0000256" key="11">
    <source>
        <dbReference type="SAM" id="SignalP"/>
    </source>
</evidence>
<dbReference type="InterPro" id="IPR001846">
    <property type="entry name" value="VWF_type-D"/>
</dbReference>
<dbReference type="GO" id="GO:0005576">
    <property type="term" value="C:extracellular region"/>
    <property type="evidence" value="ECO:0007669"/>
    <property type="project" value="UniProtKB-SubCell"/>
</dbReference>
<dbReference type="Proteomes" id="UP001190640">
    <property type="component" value="Chromosome 2"/>
</dbReference>
<evidence type="ECO:0000256" key="1">
    <source>
        <dbReference type="ARBA" id="ARBA00004613"/>
    </source>
</evidence>
<feature type="compositionally biased region" description="Low complexity" evidence="10">
    <location>
        <begin position="3617"/>
        <end position="3626"/>
    </location>
</feature>
<sequence length="5220" mass="558403">MGFGRGLPLWALMLMICCIQQKASGTESPEPVTIIPPQTVAPVITSFNPAHNGRVCSTWGNFYYKTFDGDIYHFPGVCNYVFASHCNTPFEDFNIQIRHISEERTIHQITIILDGVHIEMEMDGISVNNERVQLPYSGSGFRIETAGNYMMMSAKILQFMWNKKDNIMLELDPKYANQTCGLCGDFNGIPTYNEFYSNNAKITPLLFGNMQKMNGPTEDCEDPTSSSLINCANVSTICQEILMGPAFSDCNDLVGVNEYIESCGQDLCFCDKNTTFSCLCDTFAEYSRQCAHAGGHPQNWRTPDLCPMTCPFNMQYQECGSPCADTCTNSERSQLCEDHCLDGCFCPPGTVYDDINNSGCVPIQECSCIYNGKAYAPGTTYSDHCRSCSCSGGQWSCTEMPCPGICSVEGGSHISTYDEKHYNVHGDCSYVLSKVCDEETFTVLGELRKCGLTDTETCLKMVALSINGGLTTVVVKPGGAVFVNWIYTQLPISAANVTIFRPSSSFILMETNFGLQLEIQLIPIMQLSVHLDPSFKGKTCGLCGNFDSRQIDDFRAISGVVEGTAPAFANTWKTQAICPNIKQNFEDPCSLSIENEKYAHHWCGLLTDSEGPFGKCHSSLNPATYHENCMFDTCNCERSEDCMCAALSAYVRACAAKGVELPGWRTNVCAKYMTCPKSLDYSYTISSCTPTCRSLSEPDVTCQIEFVPVDGCTCTNGTYMNDDGKCVPANQCPCYYRGTAVLPGEVLHDTGAVCTCAQGKLNCIGDGDLKPVCIAPMVYFDCKNATTGNTGAECQKSCQTLDMQCYSTQCMSGCMCPTGLVSDGKGKCIAMEECPCIHNDVTYNPGEKIKVDCNTCVCKDRMWKCTKDKCLGTCAVYGDGHYITFDDKRYNFNGKCEYTLVQDHCGQNNFTQGTFRIITENIPCGSTGTTCSKSIKVFLENYELILSEEQSKVITRGGGGDELPYRIRYMGIYLVIETINRMIILWDKKTSIFIKISPDFKGQVCGLCGNYDGNGINDFTTRSQSIVGDVLEFGNSWKVSPTCPDAKCIKDPCSKNPYRKSWSQKQCSIINSKVFAACHSQVEPTKYYESCVTDACACDTGGDCECFCTAVAAYAQACSEFGVCVSWRTPSVCPMFCDYYNAERECDWHYKPCGAPCMKTCRNPSGRCLYQLPGLEGCYPHCPADKPYFNEEEMKCVDQCGCYDAEDNYYPLGTHFDLRDTCQSCMCTSEGIMCNYDGQACYCHYEGKEYIYKEVIYNTTDGMGWCMTATCDVNGTIHRDTYRCVGTTTLPPFTFTTIPSTSGAESTTPATTTCVHKQCQWSEWYDVSYPRAGENNGDYETPDTIRAKGHNICKFPDEVECRAEHYTNVKIEDLNQNIQCTKDTGLICNNKDQMPPICYNYQIKFLCCIYTPCEISSPTTPYVPISTTLQVTKLTPEGTMTHVSSTVVGTTTIVTPVGTTTSSMTESISTVCQPECTWTAWFDVSDPENGEGDMETPEEIRKAGKQLCDNPQNIECRAQLYHNVPISQLQQKVLCNIKDGLQCRDREQMGKMKKCLNYEARFYCCDYAHCRTTSTQGTMTIATSTSTEASTPSTTLGQTSASPSSSAGSTPGPTLRPSTQGTTVATTSPGKETTTTLSTSLSTAQATSPGAVSTPSVTSATASTATATSLQSTPVSKPTGSIPTEGTTPQISSTAIGTTTIVTPIGSTTSSVTEAISTICQPECTWTAWFDVSDPENGEGDMETPEEIRKAGKQLCDNPQNIECRAQLYHDVPISQLQQKVLCNIKDGLQCRDREQMGKMKKCLNYEARFYCCDYAHCRTTSTQGTMTIATSSSTEASTPSTTLGQTSASPSSSAGSTTGPTLRPSTPGTTLVATSPGKETTTTLSTSLSTAQPTSPGAVSTPSVTSATASTATATSLQSTPVSKPTGSIPTEGTTPQVSSTAVGTTTVVTPIGSTTSSVTEAISTICQPECTWTAWFDVSDPENGEGDMETPEEIRKAGKQLCDNPQNIECRAQLYHDVPISQLQQKVLCNIKDGLQCRDWEQMGKMKKCLNYEARFYCCDYAHCRTTSTQGTMTTATSTSTEASTHGTTLGQTSASPSSSAGSTTGPTLRPSTPGTTLVATSPGKETTTTLSTSLSTAQPTSPGAVSTPSVTSATASTATATSLQSTPVSKPTGSIPTEGTTPQISSTAIGTTTIVTPIGSTTSSVTEAISTICQPECTWTAWFDVSDPENGEGDMETPEEIRKAGKQLCDNPQNIECRAQLYHDVPISQLQQKVLCNIKDGLQCRDREQMGKMKKCLNYEARFYCCDYAHCRTTSTQGTMTIATSSSTEASTPSTTLGQTSASPSSSAGSTTGPTLRPSTPGTTLVATSPGKETTTTLSTSLSTTQPTSPGVVSTPSVTSATASTATATSLQSTPVSKPTESIPTEGTTPQVSSTAVGTTTVVTPIGSTTSSVTEAISTICQPECTWTAWFDVSDPENGEGDMETPEEIRKAGKQLCDNPQNIECRAQLYHDVPISQLQQKVLCNIKDGLQCRDWEQMGKMKKCLNYEARFYCCDYAHCRTTSTQGTMTTATSTSTEASTHGTTLGQTSASPSSSAGSTTGPTLRPSTPGTTLVATSPGKETTTTLSTSLSTAQPTSPGAVSTPSVTSATASTATATSLQSTPVSKPTGSIPTEGTTPQISSTAVGTTTIVTPIGSTTSSVTEAISTICQPECTWTVWFDVSDPENGEGDMETPEEIRKAGKQLCDNPQNIECRAQLYHDVPISQLQQKVLCNIKDGLQCRDREQMGKMKKCLNYEARFYCCDYAHCRTTSTQGTMTIATSSSTEASTPGTTLGQTSASPSSSAGSTPGPTLRPSTQGTTVATTSPGKETTTTLSTSLSTAQATSPGAVSTPSVTSATASTATATSLQSTPVSKPTGSIPTEGTTPQVSSTAVGTTTVVTPIGSTTSSVTEAISTICQPECTWTAWFDVSDPENGEGDMETPEEIRKAGKQLCDNPQNIECRAQLYHDVPISQLQQKVLCNIKDGLQCRDREQMGKMKKCLNYEARFYCCDYAHCRTTSTQGTMTIATSSSTEASTHGTTLGQTSASPSSSAGSTPGPTLRPSTQGTTVATTSPGKETTTTLSTSLSTAQATSPGAVSTPSVTSATASTATATSLQSTPVSKPTGSIPTEGTTPQISSTAIGTTTIITPIGSTTSSVTEAISTICQPECTWTAWFDVSDPENGEGDMETPEEIRKAGKQLCDNPQNIECRAQLYHDVPISQLQQKVLCNIKDGLQCRDREQMGKMKKCLNYEARFYCCDYAHCRTTSTQGTMTIATSSSTEASTPSTTLGQTSASPSSSSGSTPGPTLRPSTQGTTVATTSPGKETTTTLSTSLSTAQATSPGAVSTPSVTSATASTATATSLQSTPVSKPTGSIPTEGTTPQISSTAIGTTTIITPIGSTTSSVTEAISTVCQPECTWTAWFDVSDPENGEGDMETPEEIRKAGKQLCDNPQNIECRAQLYHDVPISQLQQKVLCNIKDGLQCRDREQMGKMKKCLNYEARFYCCDYAHCRTTSTQGTMTIATSSSTEASTPSTTLGQTSASPSSSAGSTPGPTLRPSTQGTTVATTSPGKETTTTLSTSLSNAQPTSPGAVSTPSVTSATASTATATSLQSTPVSKPTGSIPTEGTTPQVSSTAVGTTTVVTPIGSTTSSVTEAISTICQPECTWTAWFDVSDPENGEGDMETPEEIRKAGKQLCDNPQNIECRAQLYRDVPISQLQQKLLCNIKDGLQCRDWEQMGKMKKCLNYEARFYCCDYAHCRTTSTQGTMTIATSTSTEASTPGTTLGQTSASPSSSAGSTPGPTLRPSTQGTTVATTSPGKETTTTLSTSLSTAQATSPGAVSTPSVTSATASTATATSLQSTPVSKPTGSIPTEGTTPQVSSTTIVTPIGSTTSSVTEAISTVCQPECTWTAWFDVSDPENGEGDMETPEEIRKAGKQLCDNPQDIECRAQLYHDVPISQLQQKVLCNIKDGLQCRDREQMGKMKKCLNYEARFYCCDYAHCQTTSTQGTMTIATSSSTEASTHGTTLGQTSSSPSSSAGSTPGPTLRPSTTGTTLVATSPGKETTTTLSTSLSTAQATSPGAVSTPSVTSATASTATATSLQSTPVSKPTGSIPTEGTTPQVSSTAVGTTTIVTPIGSTTSSVTEAISTVCHPECTWTAWFDVSDPENGEGDMETPEEIRKAGKQLCDNPQNIECRAQLYHDVPISHLQQKVLCNIKDGLQCRDWEQMGKMKKCLNYEARFYCCDYAHCRTTSTQGTMTIATSTSTEASTPGTTLGQTSASPSSSAGSTPGPTLQPSTQGTTVATTSPASATKTATASSTLTSSRITPCFCHVSGAAGGLFSPGEVIYNKTDSSGCRFYAICDNNCEVKRSQEPCPSTTPSHPPTPSVTTVGTSSIPSAPTPTILIPSTIERTSLAPSTGPVVKPTTPVQDCPNVDPPRKINETWMLNNCSMATCEGNNRIVVVLPPPVDKITCVNRLPPVKINHDDGCTYHYDCTCVCSGWDNSHYETFDGTDYTFHDNCTYVLVQEIVKKHGNFSVLVDNYYCDPANNQSCSRSIIIHYNHVEVVLSSQMYNGMRTNKVIFNKETVHASFSKDGIIVADTGTSMSVEILEIHAFINFNGFTFSIKVPFDLFAFNTEGQCGTCSNDRSDDCRLPNGHKASSCSEMAPHWKVNDSCVKPTPTPEPTGATPTPSEITCTTPSPLCELIVSDIFADCHKVLPPKVFYDHCLSEACQNANDSLTCYSIEMYASLCIDKGFCSDWRSKTKGKCPYHCPKGKVYEACGPVYPATCDNRKANDITEHVAEGCFCPADQILVNSYSDTCVPDCNFCIGPEGLPKMPGTKWKSNCEECICHQLSVTVQCKRQPCPTPVMPACEKEGFMPVSVLTPEDPCCSEIQCLCNVSACSNDKKSCEAGYRLASVLFEGDCCVTFLCEPIPDICLVNGTVYTPGVSIPSENCEACVCGNETDPSSKRNLVECEPIPCDTACSVGYEYQVKTGECCGTCVQVTCTININGTTQMLKPGDVWQPEGNNCSQYECEKEDNELVLVNTRRTCPIFDPQECGPDETELTPDGCCKICKPQTDCKVQRNQILIRQNECVSSELVELTYCEGTCPSSSMYSTEARAMQHKCTCCQELKSHKKEVSLTCQDGRTINYDYIYVDECQCMTACIPETTTRH</sequence>
<evidence type="ECO:0000259" key="13">
    <source>
        <dbReference type="PROSITE" id="PS50184"/>
    </source>
</evidence>
<comment type="caution">
    <text evidence="9">Lacks conserved residue(s) required for the propagation of feature annotation.</text>
</comment>
<feature type="compositionally biased region" description="Low complexity" evidence="10">
    <location>
        <begin position="4431"/>
        <end position="4442"/>
    </location>
</feature>
<dbReference type="Pfam" id="PF00094">
    <property type="entry name" value="VWD"/>
    <property type="match status" value="4"/>
</dbReference>
<feature type="region of interest" description="Disordered" evidence="10">
    <location>
        <begin position="4058"/>
        <end position="4170"/>
    </location>
</feature>
<keyword evidence="7" id="KW-0325">Glycoprotein</keyword>
<feature type="compositionally biased region" description="Polar residues" evidence="10">
    <location>
        <begin position="4145"/>
        <end position="4165"/>
    </location>
</feature>
<feature type="compositionally biased region" description="Low complexity" evidence="10">
    <location>
        <begin position="2821"/>
        <end position="2853"/>
    </location>
</feature>
<feature type="domain" description="VWFD" evidence="14">
    <location>
        <begin position="404"/>
        <end position="579"/>
    </location>
</feature>
<gene>
    <name evidence="16" type="primary">LOC129325271</name>
</gene>
<name>A0AA97J0P7_EUBMA</name>
<feature type="compositionally biased region" description="Low complexity" evidence="10">
    <location>
        <begin position="4108"/>
        <end position="4144"/>
    </location>
</feature>
<dbReference type="SMART" id="SM00832">
    <property type="entry name" value="C8"/>
    <property type="match status" value="4"/>
</dbReference>
<organism evidence="15 16">
    <name type="scientific">Eublepharis macularius</name>
    <name type="common">Leopard gecko</name>
    <name type="synonym">Cyrtodactylus macularius</name>
    <dbReference type="NCBI Taxonomy" id="481883"/>
    <lineage>
        <taxon>Eukaryota</taxon>
        <taxon>Metazoa</taxon>
        <taxon>Chordata</taxon>
        <taxon>Craniata</taxon>
        <taxon>Vertebrata</taxon>
        <taxon>Euteleostomi</taxon>
        <taxon>Lepidosauria</taxon>
        <taxon>Squamata</taxon>
        <taxon>Bifurcata</taxon>
        <taxon>Gekkota</taxon>
        <taxon>Eublepharidae</taxon>
        <taxon>Eublepharinae</taxon>
        <taxon>Eublepharis</taxon>
    </lineage>
</organism>
<dbReference type="InterPro" id="IPR001007">
    <property type="entry name" value="VWF_dom"/>
</dbReference>
<feature type="compositionally biased region" description="Polar residues" evidence="10">
    <location>
        <begin position="1670"/>
        <end position="1690"/>
    </location>
</feature>
<feature type="domain" description="VWFC" evidence="13">
    <location>
        <begin position="4871"/>
        <end position="4942"/>
    </location>
</feature>
<feature type="region of interest" description="Disordered" evidence="10">
    <location>
        <begin position="4459"/>
        <end position="4479"/>
    </location>
</feature>
<keyword evidence="3 11" id="KW-0732">Signal</keyword>
<keyword evidence="4" id="KW-0677">Repeat</keyword>
<feature type="compositionally biased region" description="Polar residues" evidence="10">
    <location>
        <begin position="2112"/>
        <end position="2128"/>
    </location>
</feature>
<keyword evidence="5" id="KW-0186">Copper</keyword>
<feature type="compositionally biased region" description="Polar residues" evidence="10">
    <location>
        <begin position="2662"/>
        <end position="2682"/>
    </location>
</feature>
<dbReference type="SMART" id="SM00216">
    <property type="entry name" value="VWD"/>
    <property type="match status" value="4"/>
</dbReference>
<feature type="compositionally biased region" description="Low complexity" evidence="10">
    <location>
        <begin position="2568"/>
        <end position="2606"/>
    </location>
</feature>
<dbReference type="SUPFAM" id="SSF57567">
    <property type="entry name" value="Serine protease inhibitors"/>
    <property type="match status" value="4"/>
</dbReference>
<evidence type="ECO:0000256" key="9">
    <source>
        <dbReference type="PROSITE-ProRule" id="PRU00039"/>
    </source>
</evidence>
<feature type="compositionally biased region" description="Polar residues" evidence="10">
    <location>
        <begin position="2166"/>
        <end position="2186"/>
    </location>
</feature>
<feature type="compositionally biased region" description="Low complexity" evidence="10">
    <location>
        <begin position="3635"/>
        <end position="3653"/>
    </location>
</feature>
<dbReference type="PANTHER" id="PTHR11339:SF408">
    <property type="entry name" value="MUCIN-5B"/>
    <property type="match status" value="1"/>
</dbReference>
<dbReference type="SMART" id="SM00215">
    <property type="entry name" value="VWC_out"/>
    <property type="match status" value="3"/>
</dbReference>
<feature type="compositionally biased region" description="Low complexity" evidence="10">
    <location>
        <begin position="3857"/>
        <end position="3901"/>
    </location>
</feature>
<evidence type="ECO:0000256" key="7">
    <source>
        <dbReference type="ARBA" id="ARBA00023180"/>
    </source>
</evidence>
<feature type="region of interest" description="Disordered" evidence="10">
    <location>
        <begin position="2568"/>
        <end position="2687"/>
    </location>
</feature>
<feature type="compositionally biased region" description="Polar residues" evidence="10">
    <location>
        <begin position="2608"/>
        <end position="2624"/>
    </location>
</feature>
<feature type="region of interest" description="Disordered" evidence="10">
    <location>
        <begin position="3317"/>
        <end position="3428"/>
    </location>
</feature>
<dbReference type="InterPro" id="IPR014853">
    <property type="entry name" value="VWF/SSPO/ZAN-like_Cys-rich_dom"/>
</dbReference>
<dbReference type="Pfam" id="PF08742">
    <property type="entry name" value="C8"/>
    <property type="match status" value="4"/>
</dbReference>
<keyword evidence="2" id="KW-0964">Secreted</keyword>
<feature type="disulfide bond" evidence="9">
    <location>
        <begin position="5152"/>
        <end position="5206"/>
    </location>
</feature>
<feature type="compositionally biased region" description="Low complexity" evidence="10">
    <location>
        <begin position="2072"/>
        <end position="2110"/>
    </location>
</feature>
<dbReference type="Gene3D" id="2.10.25.10">
    <property type="entry name" value="Laminin"/>
    <property type="match status" value="4"/>
</dbReference>
<dbReference type="FunFam" id="2.10.25.10:FF:000674">
    <property type="entry name" value="Mucin-2"/>
    <property type="match status" value="1"/>
</dbReference>
<evidence type="ECO:0000256" key="4">
    <source>
        <dbReference type="ARBA" id="ARBA00022737"/>
    </source>
</evidence>
<dbReference type="CDD" id="cd19941">
    <property type="entry name" value="TIL"/>
    <property type="match status" value="4"/>
</dbReference>
<feature type="compositionally biased region" description="Polar residues" evidence="10">
    <location>
        <begin position="2910"/>
        <end position="2930"/>
    </location>
</feature>
<dbReference type="Pfam" id="PF25962">
    <property type="entry name" value="TIL_OTOGL_Mucin"/>
    <property type="match status" value="1"/>
</dbReference>
<dbReference type="Pfam" id="PF13330">
    <property type="entry name" value="Mucin2_WxxW"/>
    <property type="match status" value="13"/>
</dbReference>
<comment type="subcellular location">
    <subcellularLocation>
        <location evidence="1">Secreted</location>
    </subcellularLocation>
</comment>
<dbReference type="InterPro" id="IPR036084">
    <property type="entry name" value="Ser_inhib-like_sf"/>
</dbReference>
<feature type="region of interest" description="Disordered" evidence="10">
    <location>
        <begin position="3565"/>
        <end position="3680"/>
    </location>
</feature>
<feature type="compositionally biased region" description="Low complexity" evidence="10">
    <location>
        <begin position="3069"/>
        <end position="3101"/>
    </location>
</feature>
<evidence type="ECO:0000259" key="14">
    <source>
        <dbReference type="PROSITE" id="PS51233"/>
    </source>
</evidence>
<evidence type="ECO:0000256" key="8">
    <source>
        <dbReference type="ARBA" id="ARBA00063950"/>
    </source>
</evidence>
<feature type="region of interest" description="Disordered" evidence="10">
    <location>
        <begin position="4418"/>
        <end position="4444"/>
    </location>
</feature>
<reference evidence="16" key="1">
    <citation type="submission" date="2025-08" db="UniProtKB">
        <authorList>
            <consortium name="RefSeq"/>
        </authorList>
    </citation>
    <scope>IDENTIFICATION</scope>
    <source>
        <tissue evidence="16">Blood</tissue>
    </source>
</reference>
<feature type="chain" id="PRO_5041743781" evidence="11">
    <location>
        <begin position="26"/>
        <end position="5220"/>
    </location>
</feature>
<dbReference type="InterPro" id="IPR050780">
    <property type="entry name" value="Mucin_vWF_Thrombospondin_sf"/>
</dbReference>
<evidence type="ECO:0000256" key="10">
    <source>
        <dbReference type="SAM" id="MobiDB-lite"/>
    </source>
</evidence>
<feature type="compositionally biased region" description="Low complexity" evidence="10">
    <location>
        <begin position="2325"/>
        <end position="2358"/>
    </location>
</feature>
<feature type="compositionally biased region" description="Polar residues" evidence="10">
    <location>
        <begin position="3902"/>
        <end position="3929"/>
    </location>
</feature>
<feature type="compositionally biased region" description="Polar residues" evidence="10">
    <location>
        <begin position="1864"/>
        <end position="1880"/>
    </location>
</feature>
<feature type="compositionally biased region" description="Polar residues" evidence="10">
    <location>
        <begin position="2419"/>
        <end position="2434"/>
    </location>
</feature>
<feature type="domain" description="CTCK" evidence="12">
    <location>
        <begin position="5121"/>
        <end position="5213"/>
    </location>
</feature>
<feature type="domain" description="VWFD" evidence="14">
    <location>
        <begin position="54"/>
        <end position="221"/>
    </location>
</feature>
<feature type="compositionally biased region" description="Low complexity" evidence="10">
    <location>
        <begin position="3816"/>
        <end position="3845"/>
    </location>
</feature>
<evidence type="ECO:0000256" key="3">
    <source>
        <dbReference type="ARBA" id="ARBA00022729"/>
    </source>
</evidence>
<feature type="compositionally biased region" description="Low complexity" evidence="10">
    <location>
        <begin position="2865"/>
        <end position="2909"/>
    </location>
</feature>
<feature type="compositionally biased region" description="Polar residues" evidence="10">
    <location>
        <begin position="4091"/>
        <end position="4107"/>
    </location>
</feature>
<feature type="compositionally biased region" description="Low complexity" evidence="10">
    <location>
        <begin position="1625"/>
        <end position="1669"/>
    </location>
</feature>
<proteinExistence type="predicted"/>
<dbReference type="PROSITE" id="PS01185">
    <property type="entry name" value="CTCK_1"/>
    <property type="match status" value="1"/>
</dbReference>
<evidence type="ECO:0000313" key="16">
    <source>
        <dbReference type="RefSeq" id="XP_054828891.1"/>
    </source>
</evidence>
<dbReference type="InterPro" id="IPR002919">
    <property type="entry name" value="TIL_dom"/>
</dbReference>
<feature type="compositionally biased region" description="Low complexity" evidence="10">
    <location>
        <begin position="4307"/>
        <end position="4336"/>
    </location>
</feature>
<dbReference type="PROSITE" id="PS50184">
    <property type="entry name" value="VWFC_2"/>
    <property type="match status" value="2"/>
</dbReference>
<feature type="compositionally biased region" description="Polar residues" evidence="10">
    <location>
        <begin position="2360"/>
        <end position="2376"/>
    </location>
</feature>
<keyword evidence="6 9" id="KW-1015">Disulfide bond</keyword>
<feature type="region of interest" description="Disordered" evidence="10">
    <location>
        <begin position="1829"/>
        <end position="1944"/>
    </location>
</feature>
<feature type="region of interest" description="Disordered" evidence="10">
    <location>
        <begin position="1583"/>
        <end position="1695"/>
    </location>
</feature>
<feature type="disulfide bond" evidence="9">
    <location>
        <begin position="5156"/>
        <end position="5208"/>
    </location>
</feature>
<keyword evidence="15" id="KW-1185">Reference proteome</keyword>
<feature type="signal peptide" evidence="11">
    <location>
        <begin position="1"/>
        <end position="25"/>
    </location>
</feature>
<feature type="compositionally biased region" description="Low complexity" evidence="10">
    <location>
        <begin position="3565"/>
        <end position="3597"/>
    </location>
</feature>
<feature type="domain" description="VWFC" evidence="13">
    <location>
        <begin position="4981"/>
        <end position="5048"/>
    </location>
</feature>
<dbReference type="SMART" id="SM00214">
    <property type="entry name" value="VWC"/>
    <property type="match status" value="4"/>
</dbReference>
<accession>A0AA97J0P7</accession>
<dbReference type="SMART" id="SM00041">
    <property type="entry name" value="CT"/>
    <property type="match status" value="1"/>
</dbReference>
<feature type="compositionally biased region" description="Low complexity" evidence="10">
    <location>
        <begin position="3317"/>
        <end position="3405"/>
    </location>
</feature>
<dbReference type="PANTHER" id="PTHR11339">
    <property type="entry name" value="EXTRACELLULAR MATRIX GLYCOPROTEIN RELATED"/>
    <property type="match status" value="1"/>
</dbReference>
<feature type="domain" description="VWFD" evidence="14">
    <location>
        <begin position="4541"/>
        <end position="4721"/>
    </location>
</feature>
<evidence type="ECO:0000313" key="15">
    <source>
        <dbReference type="Proteomes" id="UP001190640"/>
    </source>
</evidence>
<dbReference type="RefSeq" id="XP_054828891.1">
    <property type="nucleotide sequence ID" value="XM_054972916.1"/>
</dbReference>
<feature type="compositionally biased region" description="Low complexity" evidence="10">
    <location>
        <begin position="2643"/>
        <end position="2661"/>
    </location>
</feature>
<feature type="compositionally biased region" description="Low complexity" evidence="10">
    <location>
        <begin position="3113"/>
        <end position="3157"/>
    </location>
</feature>
<dbReference type="InterPro" id="IPR006207">
    <property type="entry name" value="Cys_knot_C"/>
</dbReference>
<feature type="region of interest" description="Disordered" evidence="10">
    <location>
        <begin position="2325"/>
        <end position="2439"/>
    </location>
</feature>
<dbReference type="Pfam" id="PF01826">
    <property type="entry name" value="TIL"/>
    <property type="match status" value="2"/>
</dbReference>
<feature type="compositionally biased region" description="Low complexity" evidence="10">
    <location>
        <begin position="1899"/>
        <end position="1917"/>
    </location>
</feature>
<dbReference type="FunFam" id="2.10.25.10:FF:000153">
    <property type="entry name" value="MUC5B isoform 1"/>
    <property type="match status" value="1"/>
</dbReference>
<dbReference type="PROSITE" id="PS51233">
    <property type="entry name" value="VWFD"/>
    <property type="match status" value="4"/>
</dbReference>
<feature type="compositionally biased region" description="Low complexity" evidence="10">
    <location>
        <begin position="2147"/>
        <end position="2165"/>
    </location>
</feature>
<feature type="disulfide bond" evidence="9">
    <location>
        <begin position="5141"/>
        <end position="5190"/>
    </location>
</feature>
<feature type="domain" description="VWFD" evidence="14">
    <location>
        <begin position="872"/>
        <end position="1044"/>
    </location>
</feature>
<feature type="compositionally biased region" description="Low complexity" evidence="10">
    <location>
        <begin position="4058"/>
        <end position="4088"/>
    </location>
</feature>
<dbReference type="InterPro" id="IPR025155">
    <property type="entry name" value="WxxW_domain"/>
</dbReference>
<feature type="compositionally biased region" description="Polar residues" evidence="10">
    <location>
        <begin position="1918"/>
        <end position="1938"/>
    </location>
</feature>
<feature type="region of interest" description="Disordered" evidence="10">
    <location>
        <begin position="2072"/>
        <end position="2189"/>
    </location>
</feature>
<dbReference type="FunFam" id="2.10.25.10:FF:000414">
    <property type="entry name" value="von Willebrand factor"/>
    <property type="match status" value="1"/>
</dbReference>
<feature type="region of interest" description="Disordered" evidence="10">
    <location>
        <begin position="3069"/>
        <end position="3183"/>
    </location>
</feature>
<feature type="compositionally biased region" description="Low complexity" evidence="10">
    <location>
        <begin position="2377"/>
        <end position="2418"/>
    </location>
</feature>
<feature type="compositionally biased region" description="Polar residues" evidence="10">
    <location>
        <begin position="3406"/>
        <end position="3426"/>
    </location>
</feature>
<feature type="compositionally biased region" description="Polar residues" evidence="10">
    <location>
        <begin position="3654"/>
        <end position="3674"/>
    </location>
</feature>
<feature type="compositionally biased region" description="Low complexity" evidence="10">
    <location>
        <begin position="1583"/>
        <end position="1613"/>
    </location>
</feature>
<evidence type="ECO:0000256" key="6">
    <source>
        <dbReference type="ARBA" id="ARBA00023157"/>
    </source>
</evidence>
<feature type="compositionally biased region" description="Polar residues" evidence="10">
    <location>
        <begin position="3158"/>
        <end position="3178"/>
    </location>
</feature>
<evidence type="ECO:0000259" key="12">
    <source>
        <dbReference type="PROSITE" id="PS01225"/>
    </source>
</evidence>
<feature type="compositionally biased region" description="Polar residues" evidence="10">
    <location>
        <begin position="3600"/>
        <end position="3616"/>
    </location>
</feature>
<dbReference type="InterPro" id="IPR058753">
    <property type="entry name" value="TIL_OTOGL_Mucin"/>
</dbReference>
<dbReference type="PROSITE" id="PS01225">
    <property type="entry name" value="CTCK_2"/>
    <property type="match status" value="1"/>
</dbReference>
<feature type="region of interest" description="Disordered" evidence="10">
    <location>
        <begin position="3816"/>
        <end position="3929"/>
    </location>
</feature>
<feature type="region of interest" description="Disordered" evidence="10">
    <location>
        <begin position="4307"/>
        <end position="4356"/>
    </location>
</feature>
<evidence type="ECO:0000256" key="2">
    <source>
        <dbReference type="ARBA" id="ARBA00022525"/>
    </source>
</evidence>
<feature type="compositionally biased region" description="Low complexity" evidence="10">
    <location>
        <begin position="2625"/>
        <end position="2635"/>
    </location>
</feature>
<feature type="region of interest" description="Disordered" evidence="10">
    <location>
        <begin position="2821"/>
        <end position="2935"/>
    </location>
</feature>
<protein>
    <submittedName>
        <fullName evidence="16">Mucin-5B-like isoform X2</fullName>
    </submittedName>
</protein>
<evidence type="ECO:0000256" key="5">
    <source>
        <dbReference type="ARBA" id="ARBA00023008"/>
    </source>
</evidence>
<feature type="compositionally biased region" description="Low complexity" evidence="10">
    <location>
        <begin position="2129"/>
        <end position="2139"/>
    </location>
</feature>
<dbReference type="GeneID" id="129325271"/>
<feature type="compositionally biased region" description="Low complexity" evidence="10">
    <location>
        <begin position="1881"/>
        <end position="1891"/>
    </location>
</feature>